<name>A0ABV2TF79_9RHOO</name>
<dbReference type="EMBL" id="JBEWZI010000001">
    <property type="protein sequence ID" value="MET7012571.1"/>
    <property type="molecule type" value="Genomic_DNA"/>
</dbReference>
<accession>A0ABV2TF79</accession>
<dbReference type="Pfam" id="PF12790">
    <property type="entry name" value="T6SS-SciN"/>
    <property type="match status" value="1"/>
</dbReference>
<evidence type="ECO:0000256" key="1">
    <source>
        <dbReference type="SAM" id="MobiDB-lite"/>
    </source>
</evidence>
<keyword evidence="2" id="KW-0732">Signal</keyword>
<dbReference type="InterPro" id="IPR038706">
    <property type="entry name" value="Type_VI_SciN-like_sf"/>
</dbReference>
<dbReference type="RefSeq" id="WP_354599036.1">
    <property type="nucleotide sequence ID" value="NZ_JBEWZI010000001.1"/>
</dbReference>
<keyword evidence="3" id="KW-0449">Lipoprotein</keyword>
<dbReference type="NCBIfam" id="TIGR03352">
    <property type="entry name" value="VI_chp_3"/>
    <property type="match status" value="1"/>
</dbReference>
<dbReference type="Proteomes" id="UP001549691">
    <property type="component" value="Unassembled WGS sequence"/>
</dbReference>
<dbReference type="InterPro" id="IPR017734">
    <property type="entry name" value="T6SS_SciN"/>
</dbReference>
<feature type="region of interest" description="Disordered" evidence="1">
    <location>
        <begin position="172"/>
        <end position="216"/>
    </location>
</feature>
<dbReference type="PANTHER" id="PTHR37625">
    <property type="entry name" value="OUTER MEMBRANE LIPOPROTEIN-RELATED"/>
    <property type="match status" value="1"/>
</dbReference>
<dbReference type="PANTHER" id="PTHR37625:SF4">
    <property type="entry name" value="OUTER MEMBRANE LIPOPROTEIN"/>
    <property type="match status" value="1"/>
</dbReference>
<feature type="chain" id="PRO_5047183156" evidence="2">
    <location>
        <begin position="33"/>
        <end position="216"/>
    </location>
</feature>
<sequence>MAEMCFTASSKQAILLLALPLMLGACSFFAKAPPKPPEPTIARIMVAADNKLNLDSRNRATPVVVRVYILKNLAAFSAADFFSLYEKDQQTLGDAVVWREEMTLKPGEILRLDPRDAGEGKFVAVLAAFRNIDRAAWRSSVQLLPNKTNNIYVIAKEDGITAAQGIDSSLLKPGELPNPSQLKAPEMPQLKVPEAPSMPTTPSAPSTPTIPKFRPF</sequence>
<comment type="caution">
    <text evidence="3">The sequence shown here is derived from an EMBL/GenBank/DDBJ whole genome shotgun (WGS) entry which is preliminary data.</text>
</comment>
<evidence type="ECO:0000256" key="2">
    <source>
        <dbReference type="SAM" id="SignalP"/>
    </source>
</evidence>
<gene>
    <name evidence="3" type="primary">tssJ</name>
    <name evidence="3" type="ORF">ABXR19_00090</name>
</gene>
<evidence type="ECO:0000313" key="3">
    <source>
        <dbReference type="EMBL" id="MET7012571.1"/>
    </source>
</evidence>
<reference evidence="3 4" key="1">
    <citation type="submission" date="2024-07" db="EMBL/GenBank/DDBJ databases">
        <title>Uliginosibacterium flavum JJ3220;KACC:17644.</title>
        <authorList>
            <person name="Kim M.K."/>
        </authorList>
    </citation>
    <scope>NUCLEOTIDE SEQUENCE [LARGE SCALE GENOMIC DNA]</scope>
    <source>
        <strain evidence="3 4">KACC:17644</strain>
    </source>
</reference>
<dbReference type="Gene3D" id="2.60.40.4150">
    <property type="entry name" value="Type VI secretion system, lipoprotein SciN"/>
    <property type="match status" value="1"/>
</dbReference>
<organism evidence="3 4">
    <name type="scientific">Uliginosibacterium flavum</name>
    <dbReference type="NCBI Taxonomy" id="1396831"/>
    <lineage>
        <taxon>Bacteria</taxon>
        <taxon>Pseudomonadati</taxon>
        <taxon>Pseudomonadota</taxon>
        <taxon>Betaproteobacteria</taxon>
        <taxon>Rhodocyclales</taxon>
        <taxon>Zoogloeaceae</taxon>
        <taxon>Uliginosibacterium</taxon>
    </lineage>
</organism>
<feature type="signal peptide" evidence="2">
    <location>
        <begin position="1"/>
        <end position="32"/>
    </location>
</feature>
<keyword evidence="4" id="KW-1185">Reference proteome</keyword>
<evidence type="ECO:0000313" key="4">
    <source>
        <dbReference type="Proteomes" id="UP001549691"/>
    </source>
</evidence>
<proteinExistence type="predicted"/>
<protein>
    <submittedName>
        <fullName evidence="3">Type VI secretion system lipoprotein TssJ</fullName>
    </submittedName>
</protein>
<feature type="compositionally biased region" description="Low complexity" evidence="1">
    <location>
        <begin position="193"/>
        <end position="216"/>
    </location>
</feature>